<reference evidence="2" key="1">
    <citation type="journal article" date="2019" name="Nat. Commun.">
        <title>The genome of broomcorn millet.</title>
        <authorList>
            <person name="Zou C."/>
            <person name="Miki D."/>
            <person name="Li D."/>
            <person name="Tang Q."/>
            <person name="Xiao L."/>
            <person name="Rajput S."/>
            <person name="Deng P."/>
            <person name="Jia W."/>
            <person name="Huang R."/>
            <person name="Zhang M."/>
            <person name="Sun Y."/>
            <person name="Hu J."/>
            <person name="Fu X."/>
            <person name="Schnable P.S."/>
            <person name="Li F."/>
            <person name="Zhang H."/>
            <person name="Feng B."/>
            <person name="Zhu X."/>
            <person name="Liu R."/>
            <person name="Schnable J.C."/>
            <person name="Zhu J.-K."/>
            <person name="Zhang H."/>
        </authorList>
    </citation>
    <scope>NUCLEOTIDE SEQUENCE [LARGE SCALE GENOMIC DNA]</scope>
</reference>
<name>A0A3L6SDR1_PANMI</name>
<dbReference type="EMBL" id="PQIB02000005">
    <property type="protein sequence ID" value="RLN19141.1"/>
    <property type="molecule type" value="Genomic_DNA"/>
</dbReference>
<protein>
    <submittedName>
        <fullName evidence="1">Uncharacterized protein</fullName>
    </submittedName>
</protein>
<keyword evidence="2" id="KW-1185">Reference proteome</keyword>
<evidence type="ECO:0000313" key="2">
    <source>
        <dbReference type="Proteomes" id="UP000275267"/>
    </source>
</evidence>
<dbReference type="Proteomes" id="UP000275267">
    <property type="component" value="Unassembled WGS sequence"/>
</dbReference>
<organism evidence="1 2">
    <name type="scientific">Panicum miliaceum</name>
    <name type="common">Proso millet</name>
    <name type="synonym">Broomcorn millet</name>
    <dbReference type="NCBI Taxonomy" id="4540"/>
    <lineage>
        <taxon>Eukaryota</taxon>
        <taxon>Viridiplantae</taxon>
        <taxon>Streptophyta</taxon>
        <taxon>Embryophyta</taxon>
        <taxon>Tracheophyta</taxon>
        <taxon>Spermatophyta</taxon>
        <taxon>Magnoliopsida</taxon>
        <taxon>Liliopsida</taxon>
        <taxon>Poales</taxon>
        <taxon>Poaceae</taxon>
        <taxon>PACMAD clade</taxon>
        <taxon>Panicoideae</taxon>
        <taxon>Panicodae</taxon>
        <taxon>Paniceae</taxon>
        <taxon>Panicinae</taxon>
        <taxon>Panicum</taxon>
        <taxon>Panicum sect. Panicum</taxon>
    </lineage>
</organism>
<accession>A0A3L6SDR1</accession>
<proteinExistence type="predicted"/>
<dbReference type="OrthoDB" id="695030at2759"/>
<comment type="caution">
    <text evidence="1">The sequence shown here is derived from an EMBL/GenBank/DDBJ whole genome shotgun (WGS) entry which is preliminary data.</text>
</comment>
<sequence length="136" mass="15517">MATYLMITSKRSRLMEVLGRPCIETGDWRSTTLWMLTVDHQWEHKFFDKKKTNAERGSITGAWDCGGVLVLHTNGSHNDPGRLYLLRPSTTEIFCTNLPCNLKPELKEYAFCWGYKPALVPPGSVVGELSQEKKKR</sequence>
<dbReference type="AlphaFoldDB" id="A0A3L6SDR1"/>
<gene>
    <name evidence="1" type="ORF">C2845_PM02G34010</name>
</gene>
<evidence type="ECO:0000313" key="1">
    <source>
        <dbReference type="EMBL" id="RLN19141.1"/>
    </source>
</evidence>